<proteinExistence type="inferred from homology"/>
<protein>
    <recommendedName>
        <fullName evidence="2">Glucose-methanol-choline oxidoreductase C-terminal domain-containing protein</fullName>
    </recommendedName>
</protein>
<comment type="similarity">
    <text evidence="1">Belongs to the GMC oxidoreductase family.</text>
</comment>
<dbReference type="SUPFAM" id="SSF51905">
    <property type="entry name" value="FAD/NAD(P)-binding domain"/>
    <property type="match status" value="1"/>
</dbReference>
<sequence>VQDAPGVVRNLQDHIGYDYIYEANRPTLNDVLRPWLGRAAVGLRYLLTRDGPLSLSVNQGGGFFRSAPGRDRPNLQLYFSPVSYTRAVPGKRRLMAPDPFSGMLLGISNCHPASRGHLHIRSADPFAAPQIHPGYLSAPEDLDELAEGAAMLRRIAATAPLAGAVTREVLPGARMTDPDALREDIRARSGTVFHPCGTCAMGPEAAAGAVVDARLRVHGLAGLRVVDASIFPRITSGNLNAPTIMVGEKAAEMILQDRR</sequence>
<accession>A0A0F9D8A6</accession>
<dbReference type="InterPro" id="IPR007867">
    <property type="entry name" value="GMC_OxRtase_C"/>
</dbReference>
<feature type="non-terminal residue" evidence="3">
    <location>
        <position position="1"/>
    </location>
</feature>
<organism evidence="3">
    <name type="scientific">marine sediment metagenome</name>
    <dbReference type="NCBI Taxonomy" id="412755"/>
    <lineage>
        <taxon>unclassified sequences</taxon>
        <taxon>metagenomes</taxon>
        <taxon>ecological metagenomes</taxon>
    </lineage>
</organism>
<name>A0A0F9D8A6_9ZZZZ</name>
<dbReference type="AlphaFoldDB" id="A0A0F9D8A6"/>
<dbReference type="InterPro" id="IPR012132">
    <property type="entry name" value="GMC_OxRdtase"/>
</dbReference>
<evidence type="ECO:0000259" key="2">
    <source>
        <dbReference type="Pfam" id="PF05199"/>
    </source>
</evidence>
<dbReference type="PANTHER" id="PTHR11552">
    <property type="entry name" value="GLUCOSE-METHANOL-CHOLINE GMC OXIDOREDUCTASE"/>
    <property type="match status" value="1"/>
</dbReference>
<dbReference type="Gene3D" id="3.30.560.10">
    <property type="entry name" value="Glucose Oxidase, domain 3"/>
    <property type="match status" value="1"/>
</dbReference>
<dbReference type="Pfam" id="PF05199">
    <property type="entry name" value="GMC_oxred_C"/>
    <property type="match status" value="1"/>
</dbReference>
<dbReference type="GO" id="GO:0050660">
    <property type="term" value="F:flavin adenine dinucleotide binding"/>
    <property type="evidence" value="ECO:0007669"/>
    <property type="project" value="InterPro"/>
</dbReference>
<dbReference type="SUPFAM" id="SSF54373">
    <property type="entry name" value="FAD-linked reductases, C-terminal domain"/>
    <property type="match status" value="1"/>
</dbReference>
<evidence type="ECO:0000256" key="1">
    <source>
        <dbReference type="ARBA" id="ARBA00010790"/>
    </source>
</evidence>
<gene>
    <name evidence="3" type="ORF">LCGC14_2519740</name>
</gene>
<dbReference type="PANTHER" id="PTHR11552:SF147">
    <property type="entry name" value="CHOLINE DEHYDROGENASE, MITOCHONDRIAL"/>
    <property type="match status" value="1"/>
</dbReference>
<dbReference type="EMBL" id="LAZR01040619">
    <property type="protein sequence ID" value="KKL14041.1"/>
    <property type="molecule type" value="Genomic_DNA"/>
</dbReference>
<comment type="caution">
    <text evidence="3">The sequence shown here is derived from an EMBL/GenBank/DDBJ whole genome shotgun (WGS) entry which is preliminary data.</text>
</comment>
<reference evidence="3" key="1">
    <citation type="journal article" date="2015" name="Nature">
        <title>Complex archaea that bridge the gap between prokaryotes and eukaryotes.</title>
        <authorList>
            <person name="Spang A."/>
            <person name="Saw J.H."/>
            <person name="Jorgensen S.L."/>
            <person name="Zaremba-Niedzwiedzka K."/>
            <person name="Martijn J."/>
            <person name="Lind A.E."/>
            <person name="van Eijk R."/>
            <person name="Schleper C."/>
            <person name="Guy L."/>
            <person name="Ettema T.J."/>
        </authorList>
    </citation>
    <scope>NUCLEOTIDE SEQUENCE</scope>
</reference>
<feature type="domain" description="Glucose-methanol-choline oxidoreductase C-terminal" evidence="2">
    <location>
        <begin position="112"/>
        <end position="247"/>
    </location>
</feature>
<evidence type="ECO:0000313" key="3">
    <source>
        <dbReference type="EMBL" id="KKL14041.1"/>
    </source>
</evidence>
<dbReference type="GO" id="GO:0016614">
    <property type="term" value="F:oxidoreductase activity, acting on CH-OH group of donors"/>
    <property type="evidence" value="ECO:0007669"/>
    <property type="project" value="InterPro"/>
</dbReference>
<dbReference type="InterPro" id="IPR036188">
    <property type="entry name" value="FAD/NAD-bd_sf"/>
</dbReference>